<evidence type="ECO:0000259" key="6">
    <source>
        <dbReference type="PROSITE" id="PS50929"/>
    </source>
</evidence>
<proteinExistence type="predicted"/>
<dbReference type="Gene3D" id="1.20.1560.10">
    <property type="entry name" value="ABC transporter type 1, transmembrane domain"/>
    <property type="match status" value="1"/>
</dbReference>
<evidence type="ECO:0000256" key="4">
    <source>
        <dbReference type="ARBA" id="ARBA00023136"/>
    </source>
</evidence>
<sequence>EPGTIVSRFVGDVDTVENLFTSGIISMFADACKIISILVVIWLKNRGLAIVLLVLLPFLYWFTRTVQKNMLKAQIENRRAVGRASGHVPETLHNIRTVHTLGKERYMEERYDEYIAESYRAVDRTNFYDAIYSPVILILNAIVVAVVMLFSASGNAKVLTLFGMSAGTAVAVINYISQIFTPVESLGMEIQTIQSAVAGVHRINEF</sequence>
<protein>
    <submittedName>
        <fullName evidence="7">ABC transporter related protein</fullName>
    </submittedName>
</protein>
<dbReference type="PANTHER" id="PTHR43394">
    <property type="entry name" value="ATP-DEPENDENT PERMEASE MDL1, MITOCHONDRIAL"/>
    <property type="match status" value="1"/>
</dbReference>
<feature type="non-terminal residue" evidence="7">
    <location>
        <position position="206"/>
    </location>
</feature>
<feature type="non-terminal residue" evidence="7">
    <location>
        <position position="1"/>
    </location>
</feature>
<evidence type="ECO:0000256" key="1">
    <source>
        <dbReference type="ARBA" id="ARBA00004141"/>
    </source>
</evidence>
<dbReference type="PROSITE" id="PS50929">
    <property type="entry name" value="ABC_TM1F"/>
    <property type="match status" value="1"/>
</dbReference>
<dbReference type="AlphaFoldDB" id="K1UDH9"/>
<feature type="transmembrane region" description="Helical" evidence="5">
    <location>
        <begin position="131"/>
        <end position="151"/>
    </location>
</feature>
<dbReference type="InterPro" id="IPR011527">
    <property type="entry name" value="ABC1_TM_dom"/>
</dbReference>
<accession>K1UDH9</accession>
<dbReference type="GO" id="GO:0016020">
    <property type="term" value="C:membrane"/>
    <property type="evidence" value="ECO:0007669"/>
    <property type="project" value="UniProtKB-SubCell"/>
</dbReference>
<dbReference type="EMBL" id="AJWY01001152">
    <property type="protein sequence ID" value="EKC80173.1"/>
    <property type="molecule type" value="Genomic_DNA"/>
</dbReference>
<evidence type="ECO:0000256" key="3">
    <source>
        <dbReference type="ARBA" id="ARBA00022989"/>
    </source>
</evidence>
<organism evidence="7">
    <name type="scientific">human gut metagenome</name>
    <dbReference type="NCBI Taxonomy" id="408170"/>
    <lineage>
        <taxon>unclassified sequences</taxon>
        <taxon>metagenomes</taxon>
        <taxon>organismal metagenomes</taxon>
    </lineage>
</organism>
<feature type="transmembrane region" description="Helical" evidence="5">
    <location>
        <begin position="47"/>
        <end position="63"/>
    </location>
</feature>
<feature type="transmembrane region" description="Helical" evidence="5">
    <location>
        <begin position="20"/>
        <end position="40"/>
    </location>
</feature>
<dbReference type="GO" id="GO:0005524">
    <property type="term" value="F:ATP binding"/>
    <property type="evidence" value="ECO:0007669"/>
    <property type="project" value="InterPro"/>
</dbReference>
<keyword evidence="4 5" id="KW-0472">Membrane</keyword>
<evidence type="ECO:0000256" key="5">
    <source>
        <dbReference type="SAM" id="Phobius"/>
    </source>
</evidence>
<dbReference type="InterPro" id="IPR036640">
    <property type="entry name" value="ABC1_TM_sf"/>
</dbReference>
<comment type="subcellular location">
    <subcellularLocation>
        <location evidence="1">Membrane</location>
        <topology evidence="1">Multi-pass membrane protein</topology>
    </subcellularLocation>
</comment>
<dbReference type="SUPFAM" id="SSF90123">
    <property type="entry name" value="ABC transporter transmembrane region"/>
    <property type="match status" value="1"/>
</dbReference>
<dbReference type="Pfam" id="PF00664">
    <property type="entry name" value="ABC_membrane"/>
    <property type="match status" value="1"/>
</dbReference>
<keyword evidence="3 5" id="KW-1133">Transmembrane helix</keyword>
<reference evidence="7" key="1">
    <citation type="journal article" date="2013" name="Environ. Microbiol.">
        <title>Microbiota from the distal guts of lean and obese adolescents exhibit partial functional redundancy besides clear differences in community structure.</title>
        <authorList>
            <person name="Ferrer M."/>
            <person name="Ruiz A."/>
            <person name="Lanza F."/>
            <person name="Haange S.B."/>
            <person name="Oberbach A."/>
            <person name="Till H."/>
            <person name="Bargiela R."/>
            <person name="Campoy C."/>
            <person name="Segura M.T."/>
            <person name="Richter M."/>
            <person name="von Bergen M."/>
            <person name="Seifert J."/>
            <person name="Suarez A."/>
        </authorList>
    </citation>
    <scope>NUCLEOTIDE SEQUENCE</scope>
</reference>
<dbReference type="PANTHER" id="PTHR43394:SF1">
    <property type="entry name" value="ATP-BINDING CASSETTE SUB-FAMILY B MEMBER 10, MITOCHONDRIAL"/>
    <property type="match status" value="1"/>
</dbReference>
<gene>
    <name evidence="7" type="ORF">LEA_01665</name>
</gene>
<dbReference type="GO" id="GO:0015421">
    <property type="term" value="F:ABC-type oligopeptide transporter activity"/>
    <property type="evidence" value="ECO:0007669"/>
    <property type="project" value="TreeGrafter"/>
</dbReference>
<name>K1UDH9_9ZZZZ</name>
<comment type="caution">
    <text evidence="7">The sequence shown here is derived from an EMBL/GenBank/DDBJ whole genome shotgun (WGS) entry which is preliminary data.</text>
</comment>
<feature type="transmembrane region" description="Helical" evidence="5">
    <location>
        <begin position="158"/>
        <end position="176"/>
    </location>
</feature>
<evidence type="ECO:0000313" key="7">
    <source>
        <dbReference type="EMBL" id="EKC80173.1"/>
    </source>
</evidence>
<keyword evidence="2 5" id="KW-0812">Transmembrane</keyword>
<dbReference type="InterPro" id="IPR039421">
    <property type="entry name" value="Type_1_exporter"/>
</dbReference>
<evidence type="ECO:0000256" key="2">
    <source>
        <dbReference type="ARBA" id="ARBA00022692"/>
    </source>
</evidence>
<feature type="domain" description="ABC transmembrane type-1" evidence="6">
    <location>
        <begin position="1"/>
        <end position="195"/>
    </location>
</feature>